<name>A0A5N4A9G1_PHOPY</name>
<dbReference type="AlphaFoldDB" id="A0A5N4A9G1"/>
<dbReference type="Proteomes" id="UP000327044">
    <property type="component" value="Unassembled WGS sequence"/>
</dbReference>
<accession>A0A5N4A9G1</accession>
<dbReference type="InParanoid" id="A0A5N4A9G1"/>
<comment type="caution">
    <text evidence="1">The sequence shown here is derived from an EMBL/GenBank/DDBJ whole genome shotgun (WGS) entry which is preliminary data.</text>
</comment>
<organism evidence="1 2">
    <name type="scientific">Photinus pyralis</name>
    <name type="common">Common eastern firefly</name>
    <name type="synonym">Lampyris pyralis</name>
    <dbReference type="NCBI Taxonomy" id="7054"/>
    <lineage>
        <taxon>Eukaryota</taxon>
        <taxon>Metazoa</taxon>
        <taxon>Ecdysozoa</taxon>
        <taxon>Arthropoda</taxon>
        <taxon>Hexapoda</taxon>
        <taxon>Insecta</taxon>
        <taxon>Pterygota</taxon>
        <taxon>Neoptera</taxon>
        <taxon>Endopterygota</taxon>
        <taxon>Coleoptera</taxon>
        <taxon>Polyphaga</taxon>
        <taxon>Elateriformia</taxon>
        <taxon>Elateroidea</taxon>
        <taxon>Lampyridae</taxon>
        <taxon>Lampyrinae</taxon>
        <taxon>Photinus</taxon>
    </lineage>
</organism>
<reference evidence="1 2" key="1">
    <citation type="journal article" date="2018" name="Elife">
        <title>Firefly genomes illuminate parallel origins of bioluminescence in beetles.</title>
        <authorList>
            <person name="Fallon T.R."/>
            <person name="Lower S.E."/>
            <person name="Chang C.H."/>
            <person name="Bessho-Uehara M."/>
            <person name="Martin G.J."/>
            <person name="Bewick A.J."/>
            <person name="Behringer M."/>
            <person name="Debat H.J."/>
            <person name="Wong I."/>
            <person name="Day J.C."/>
            <person name="Suvorov A."/>
            <person name="Silva C.J."/>
            <person name="Stanger-Hall K.F."/>
            <person name="Hall D.W."/>
            <person name="Schmitz R.J."/>
            <person name="Nelson D.R."/>
            <person name="Lewis S.M."/>
            <person name="Shigenobu S."/>
            <person name="Bybee S.M."/>
            <person name="Larracuente A.M."/>
            <person name="Oba Y."/>
            <person name="Weng J.K."/>
        </authorList>
    </citation>
    <scope>NUCLEOTIDE SEQUENCE [LARGE SCALE GENOMIC DNA]</scope>
    <source>
        <strain evidence="1">1611_PpyrPB1</strain>
        <tissue evidence="1">Whole body</tissue>
    </source>
</reference>
<keyword evidence="2" id="KW-1185">Reference proteome</keyword>
<sequence length="107" mass="12196">MSVISDIQALSDIFTSKMQGFELQLQSAMVKQSNSEGPIINEIADNFIAFKKFVISALEKMREKVCIFESKIDYLENCSRKNCLLIHGIPETKGERIENVLFVNHLQ</sequence>
<evidence type="ECO:0000313" key="1">
    <source>
        <dbReference type="EMBL" id="KAB0793966.1"/>
    </source>
</evidence>
<gene>
    <name evidence="1" type="ORF">PPYR_13586</name>
</gene>
<evidence type="ECO:0000313" key="2">
    <source>
        <dbReference type="Proteomes" id="UP000327044"/>
    </source>
</evidence>
<proteinExistence type="predicted"/>
<dbReference type="EMBL" id="VVIM01000009">
    <property type="protein sequence ID" value="KAB0793966.1"/>
    <property type="molecule type" value="Genomic_DNA"/>
</dbReference>
<protein>
    <submittedName>
        <fullName evidence="1">Uncharacterized protein</fullName>
    </submittedName>
</protein>